<evidence type="ECO:0000313" key="2">
    <source>
        <dbReference type="EMBL" id="MFE1353087.1"/>
    </source>
</evidence>
<keyword evidence="3" id="KW-1185">Reference proteome</keyword>
<feature type="region of interest" description="Disordered" evidence="1">
    <location>
        <begin position="44"/>
        <end position="72"/>
    </location>
</feature>
<accession>A0ABW6GK17</accession>
<feature type="compositionally biased region" description="Low complexity" evidence="1">
    <location>
        <begin position="55"/>
        <end position="66"/>
    </location>
</feature>
<dbReference type="EMBL" id="JBHYPX010000024">
    <property type="protein sequence ID" value="MFE1353087.1"/>
    <property type="molecule type" value="Genomic_DNA"/>
</dbReference>
<comment type="caution">
    <text evidence="2">The sequence shown here is derived from an EMBL/GenBank/DDBJ whole genome shotgun (WGS) entry which is preliminary data.</text>
</comment>
<evidence type="ECO:0000256" key="1">
    <source>
        <dbReference type="SAM" id="MobiDB-lite"/>
    </source>
</evidence>
<name>A0ABW6GK17_9ACTN</name>
<gene>
    <name evidence="2" type="ORF">ACFW6T_14000</name>
</gene>
<proteinExistence type="predicted"/>
<evidence type="ECO:0000313" key="3">
    <source>
        <dbReference type="Proteomes" id="UP001599542"/>
    </source>
</evidence>
<organism evidence="2 3">
    <name type="scientific">Kitasatospora phosalacinea</name>
    <dbReference type="NCBI Taxonomy" id="2065"/>
    <lineage>
        <taxon>Bacteria</taxon>
        <taxon>Bacillati</taxon>
        <taxon>Actinomycetota</taxon>
        <taxon>Actinomycetes</taxon>
        <taxon>Kitasatosporales</taxon>
        <taxon>Streptomycetaceae</taxon>
        <taxon>Kitasatospora</taxon>
    </lineage>
</organism>
<sequence length="84" mass="8547">MDMQSGRIAEQTELRTTELRLAGADLADLGELGGLEELVDALAGPAPAPAPAFGPEPAAGADGAAGDADDPAWDYEDVILRSVN</sequence>
<protein>
    <submittedName>
        <fullName evidence="2">Uncharacterized protein</fullName>
    </submittedName>
</protein>
<dbReference type="Proteomes" id="UP001599542">
    <property type="component" value="Unassembled WGS sequence"/>
</dbReference>
<reference evidence="2 3" key="1">
    <citation type="submission" date="2024-09" db="EMBL/GenBank/DDBJ databases">
        <title>The Natural Products Discovery Center: Release of the First 8490 Sequenced Strains for Exploring Actinobacteria Biosynthetic Diversity.</title>
        <authorList>
            <person name="Kalkreuter E."/>
            <person name="Kautsar S.A."/>
            <person name="Yang D."/>
            <person name="Bader C.D."/>
            <person name="Teijaro C.N."/>
            <person name="Fluegel L."/>
            <person name="Davis C.M."/>
            <person name="Simpson J.R."/>
            <person name="Lauterbach L."/>
            <person name="Steele A.D."/>
            <person name="Gui C."/>
            <person name="Meng S."/>
            <person name="Li G."/>
            <person name="Viehrig K."/>
            <person name="Ye F."/>
            <person name="Su P."/>
            <person name="Kiefer A.F."/>
            <person name="Nichols A."/>
            <person name="Cepeda A.J."/>
            <person name="Yan W."/>
            <person name="Fan B."/>
            <person name="Jiang Y."/>
            <person name="Adhikari A."/>
            <person name="Zheng C.-J."/>
            <person name="Schuster L."/>
            <person name="Cowan T.M."/>
            <person name="Smanski M.J."/>
            <person name="Chevrette M.G."/>
            <person name="De Carvalho L.P.S."/>
            <person name="Shen B."/>
        </authorList>
    </citation>
    <scope>NUCLEOTIDE SEQUENCE [LARGE SCALE GENOMIC DNA]</scope>
    <source>
        <strain evidence="2 3">NPDC058753</strain>
    </source>
</reference>
<dbReference type="RefSeq" id="WP_380326241.1">
    <property type="nucleotide sequence ID" value="NZ_JBHYPW010000032.1"/>
</dbReference>